<dbReference type="WBParaSite" id="PTRK_0001086500.1">
    <property type="protein sequence ID" value="PTRK_0001086500.1"/>
    <property type="gene ID" value="PTRK_0001086500"/>
</dbReference>
<feature type="compositionally biased region" description="Basic and acidic residues" evidence="1">
    <location>
        <begin position="368"/>
        <end position="393"/>
    </location>
</feature>
<feature type="region of interest" description="Disordered" evidence="1">
    <location>
        <begin position="368"/>
        <end position="414"/>
    </location>
</feature>
<protein>
    <submittedName>
        <fullName evidence="3">Titin</fullName>
    </submittedName>
</protein>
<name>A0A0N4ZQS4_PARTI</name>
<reference evidence="3" key="1">
    <citation type="submission" date="2017-02" db="UniProtKB">
        <authorList>
            <consortium name="WormBaseParasite"/>
        </authorList>
    </citation>
    <scope>IDENTIFICATION</scope>
</reference>
<accession>A0A0N4ZQS4</accession>
<feature type="compositionally biased region" description="Basic and acidic residues" evidence="1">
    <location>
        <begin position="260"/>
        <end position="290"/>
    </location>
</feature>
<dbReference type="Proteomes" id="UP000038045">
    <property type="component" value="Unplaced"/>
</dbReference>
<feature type="region of interest" description="Disordered" evidence="1">
    <location>
        <begin position="242"/>
        <end position="354"/>
    </location>
</feature>
<evidence type="ECO:0000313" key="2">
    <source>
        <dbReference type="Proteomes" id="UP000038045"/>
    </source>
</evidence>
<dbReference type="AlphaFoldDB" id="A0A0N4ZQS4"/>
<feature type="region of interest" description="Disordered" evidence="1">
    <location>
        <begin position="437"/>
        <end position="459"/>
    </location>
</feature>
<sequence>MPSITSKVQENGDKNLESADVITAREIELSSQDVTLQTEENKNIGTALDIRKTIKIKPLNDIDTPSMDVGTAREILKKPLQHLSVESAEDPTADVGTAREILHNAQIHLVPTNIQNIEQIVQPQVQTTVSDSVEQQIIQKVAEEEKLKVEAPLEQKQTKVVESEQPKTVAPVQQEQPNIATPVQQEQPNIVAPVQQEQPNIPAPVQQEQPSIVPPVQKEQPNIAAPVQKEQLNVVVPVQQEKTKEVVSTQQEQPKVDNPVTKEQEKHKEVAPVEKEKSKVEEIKAKEVLSSEKSTSSLPEKKDYDTGKTKSLSEELIKPSPTQPDTLSTSDDKIHKSDNDVNKPSPVIAHIVPSDPIAKSNEIVDVPKLDSKEGVEPSKIRSEKSNMRLERQTEAQVFSSQSKTPEVIKSPDPSKLTAYKASNVGEKKVVMEVKAEKKKEESKPSVVQEKKSSLGCCIS</sequence>
<organism evidence="2 3">
    <name type="scientific">Parastrongyloides trichosuri</name>
    <name type="common">Possum-specific nematode worm</name>
    <dbReference type="NCBI Taxonomy" id="131310"/>
    <lineage>
        <taxon>Eukaryota</taxon>
        <taxon>Metazoa</taxon>
        <taxon>Ecdysozoa</taxon>
        <taxon>Nematoda</taxon>
        <taxon>Chromadorea</taxon>
        <taxon>Rhabditida</taxon>
        <taxon>Tylenchina</taxon>
        <taxon>Panagrolaimomorpha</taxon>
        <taxon>Strongyloidoidea</taxon>
        <taxon>Strongyloididae</taxon>
        <taxon>Parastrongyloides</taxon>
    </lineage>
</organism>
<evidence type="ECO:0000256" key="1">
    <source>
        <dbReference type="SAM" id="MobiDB-lite"/>
    </source>
</evidence>
<feature type="compositionally biased region" description="Basic and acidic residues" evidence="1">
    <location>
        <begin position="330"/>
        <end position="341"/>
    </location>
</feature>
<proteinExistence type="predicted"/>
<feature type="compositionally biased region" description="Polar residues" evidence="1">
    <location>
        <begin position="394"/>
        <end position="404"/>
    </location>
</feature>
<feature type="compositionally biased region" description="Basic and acidic residues" evidence="1">
    <location>
        <begin position="437"/>
        <end position="452"/>
    </location>
</feature>
<feature type="compositionally biased region" description="Basic and acidic residues" evidence="1">
    <location>
        <begin position="299"/>
        <end position="317"/>
    </location>
</feature>
<keyword evidence="2" id="KW-1185">Reference proteome</keyword>
<evidence type="ECO:0000313" key="3">
    <source>
        <dbReference type="WBParaSite" id="PTRK_0001086500.1"/>
    </source>
</evidence>